<proteinExistence type="predicted"/>
<comment type="caution">
    <text evidence="1">The sequence shown here is derived from an EMBL/GenBank/DDBJ whole genome shotgun (WGS) entry which is preliminary data.</text>
</comment>
<sequence>MFYKSVFTLLVFYIKQSKKSSKMDACLILLRSIQIADD</sequence>
<evidence type="ECO:0000313" key="1">
    <source>
        <dbReference type="EMBL" id="GAC20945.1"/>
    </source>
</evidence>
<dbReference type="Proteomes" id="UP000006327">
    <property type="component" value="Unassembled WGS sequence"/>
</dbReference>
<dbReference type="EMBL" id="BAEO01000057">
    <property type="protein sequence ID" value="GAC20945.1"/>
    <property type="molecule type" value="Genomic_DNA"/>
</dbReference>
<name>K6ZBZ6_9ALTE</name>
<reference evidence="1 2" key="1">
    <citation type="journal article" date="2017" name="Antonie Van Leeuwenhoek">
        <title>Rhizobium rhizosphaerae sp. nov., a novel species isolated from rice rhizosphere.</title>
        <authorList>
            <person name="Zhao J.J."/>
            <person name="Zhang J."/>
            <person name="Zhang R.J."/>
            <person name="Zhang C.W."/>
            <person name="Yin H.Q."/>
            <person name="Zhang X.X."/>
        </authorList>
    </citation>
    <scope>NUCLEOTIDE SEQUENCE [LARGE SCALE GENOMIC DNA]</scope>
    <source>
        <strain evidence="1 2">BSs20135</strain>
    </source>
</reference>
<dbReference type="AlphaFoldDB" id="K6ZBZ6"/>
<evidence type="ECO:0000313" key="2">
    <source>
        <dbReference type="Proteomes" id="UP000006327"/>
    </source>
</evidence>
<protein>
    <submittedName>
        <fullName evidence="1">Uncharacterized protein</fullName>
    </submittedName>
</protein>
<gene>
    <name evidence="1" type="ORF">GARC_3998</name>
</gene>
<keyword evidence="2" id="KW-1185">Reference proteome</keyword>
<organism evidence="1 2">
    <name type="scientific">Paraglaciecola arctica BSs20135</name>
    <dbReference type="NCBI Taxonomy" id="493475"/>
    <lineage>
        <taxon>Bacteria</taxon>
        <taxon>Pseudomonadati</taxon>
        <taxon>Pseudomonadota</taxon>
        <taxon>Gammaproteobacteria</taxon>
        <taxon>Alteromonadales</taxon>
        <taxon>Alteromonadaceae</taxon>
        <taxon>Paraglaciecola</taxon>
    </lineage>
</organism>
<accession>K6ZBZ6</accession>